<accession>A0ABQ4D3P4</accession>
<keyword evidence="3" id="KW-1185">Reference proteome</keyword>
<evidence type="ECO:0000256" key="1">
    <source>
        <dbReference type="SAM" id="MobiDB-lite"/>
    </source>
</evidence>
<proteinExistence type="predicted"/>
<comment type="caution">
    <text evidence="2">The sequence shown here is derived from an EMBL/GenBank/DDBJ whole genome shotgun (WGS) entry which is preliminary data.</text>
</comment>
<feature type="region of interest" description="Disordered" evidence="1">
    <location>
        <begin position="1"/>
        <end position="57"/>
    </location>
</feature>
<organism evidence="2 3">
    <name type="scientific">Asanoa siamensis</name>
    <dbReference type="NCBI Taxonomy" id="926357"/>
    <lineage>
        <taxon>Bacteria</taxon>
        <taxon>Bacillati</taxon>
        <taxon>Actinomycetota</taxon>
        <taxon>Actinomycetes</taxon>
        <taxon>Micromonosporales</taxon>
        <taxon>Micromonosporaceae</taxon>
        <taxon>Asanoa</taxon>
    </lineage>
</organism>
<reference evidence="2 3" key="1">
    <citation type="submission" date="2021-01" db="EMBL/GenBank/DDBJ databases">
        <title>Whole genome shotgun sequence of Asanoa siamensis NBRC 107932.</title>
        <authorList>
            <person name="Komaki H."/>
            <person name="Tamura T."/>
        </authorList>
    </citation>
    <scope>NUCLEOTIDE SEQUENCE [LARGE SCALE GENOMIC DNA]</scope>
    <source>
        <strain evidence="2 3">NBRC 107932</strain>
    </source>
</reference>
<evidence type="ECO:0000313" key="3">
    <source>
        <dbReference type="Proteomes" id="UP000604117"/>
    </source>
</evidence>
<dbReference type="RefSeq" id="WP_239127614.1">
    <property type="nucleotide sequence ID" value="NZ_BONE01000121.1"/>
</dbReference>
<protein>
    <submittedName>
        <fullName evidence="2">Uncharacterized protein</fullName>
    </submittedName>
</protein>
<name>A0ABQ4D3P4_9ACTN</name>
<dbReference type="EMBL" id="BONE01000121">
    <property type="protein sequence ID" value="GIF78153.1"/>
    <property type="molecule type" value="Genomic_DNA"/>
</dbReference>
<feature type="compositionally biased region" description="Basic and acidic residues" evidence="1">
    <location>
        <begin position="19"/>
        <end position="57"/>
    </location>
</feature>
<sequence>MTSTPEQDARETGQIFEDAEGRRTTDPGKAVEHAQEEADRNEEHLKRGEVGPRVPEE</sequence>
<gene>
    <name evidence="2" type="ORF">Asi02nite_76710</name>
</gene>
<dbReference type="Proteomes" id="UP000604117">
    <property type="component" value="Unassembled WGS sequence"/>
</dbReference>
<evidence type="ECO:0000313" key="2">
    <source>
        <dbReference type="EMBL" id="GIF78153.1"/>
    </source>
</evidence>